<dbReference type="OrthoDB" id="429145at2759"/>
<evidence type="ECO:0000256" key="1">
    <source>
        <dbReference type="ARBA" id="ARBA00001947"/>
    </source>
</evidence>
<protein>
    <recommendedName>
        <fullName evidence="4 9">Carbonic anhydrase</fullName>
        <ecNumber evidence="4 9">4.2.1.1</ecNumber>
    </recommendedName>
</protein>
<keyword evidence="13" id="KW-1185">Reference proteome</keyword>
<evidence type="ECO:0000256" key="4">
    <source>
        <dbReference type="ARBA" id="ARBA00012925"/>
    </source>
</evidence>
<comment type="similarity">
    <text evidence="3 9">Belongs to the alpha-carbonic anhydrase family.</text>
</comment>
<reference evidence="12 13" key="1">
    <citation type="journal article" date="2018" name="Front. Microbiol.">
        <title>Genome-Wide Analysis of Corynespora cassiicola Leaf Fall Disease Putative Effectors.</title>
        <authorList>
            <person name="Lopez D."/>
            <person name="Ribeiro S."/>
            <person name="Label P."/>
            <person name="Fumanal B."/>
            <person name="Venisse J.S."/>
            <person name="Kohler A."/>
            <person name="de Oliveira R.R."/>
            <person name="Labutti K."/>
            <person name="Lipzen A."/>
            <person name="Lail K."/>
            <person name="Bauer D."/>
            <person name="Ohm R.A."/>
            <person name="Barry K.W."/>
            <person name="Spatafora J."/>
            <person name="Grigoriev I.V."/>
            <person name="Martin F.M."/>
            <person name="Pujade-Renaud V."/>
        </authorList>
    </citation>
    <scope>NUCLEOTIDE SEQUENCE [LARGE SCALE GENOMIC DNA]</scope>
    <source>
        <strain evidence="12 13">Philippines</strain>
    </source>
</reference>
<name>A0A2T2NDN5_CORCC</name>
<comment type="function">
    <text evidence="2 9">Reversible hydration of carbon dioxide.</text>
</comment>
<comment type="cofactor">
    <cofactor evidence="1 9">
        <name>Zn(2+)</name>
        <dbReference type="ChEBI" id="CHEBI:29105"/>
    </cofactor>
</comment>
<dbReference type="STRING" id="1448308.A0A2T2NDN5"/>
<dbReference type="CDD" id="cd03124">
    <property type="entry name" value="alpha_CA_prokaryotic_like"/>
    <property type="match status" value="1"/>
</dbReference>
<dbReference type="Proteomes" id="UP000240883">
    <property type="component" value="Unassembled WGS sequence"/>
</dbReference>
<evidence type="ECO:0000256" key="8">
    <source>
        <dbReference type="ARBA" id="ARBA00048348"/>
    </source>
</evidence>
<dbReference type="EC" id="4.2.1.1" evidence="4 9"/>
<feature type="compositionally biased region" description="Low complexity" evidence="10">
    <location>
        <begin position="290"/>
        <end position="306"/>
    </location>
</feature>
<keyword evidence="7 9" id="KW-0456">Lyase</keyword>
<dbReference type="InterPro" id="IPR041891">
    <property type="entry name" value="Alpha_CA_prokaryot-like"/>
</dbReference>
<gene>
    <name evidence="12" type="ORF">BS50DRAFT_105067</name>
</gene>
<evidence type="ECO:0000256" key="7">
    <source>
        <dbReference type="ARBA" id="ARBA00023239"/>
    </source>
</evidence>
<dbReference type="PROSITE" id="PS51144">
    <property type="entry name" value="ALPHA_CA_2"/>
    <property type="match status" value="1"/>
</dbReference>
<dbReference type="InterPro" id="IPR036398">
    <property type="entry name" value="CA_dom_sf"/>
</dbReference>
<dbReference type="Pfam" id="PF00194">
    <property type="entry name" value="Carb_anhydrase"/>
    <property type="match status" value="1"/>
</dbReference>
<dbReference type="SUPFAM" id="SSF51069">
    <property type="entry name" value="Carbonic anhydrase"/>
    <property type="match status" value="1"/>
</dbReference>
<dbReference type="SMART" id="SM01057">
    <property type="entry name" value="Carb_anhydrase"/>
    <property type="match status" value="1"/>
</dbReference>
<dbReference type="PANTHER" id="PTHR18952">
    <property type="entry name" value="CARBONIC ANHYDRASE"/>
    <property type="match status" value="1"/>
</dbReference>
<evidence type="ECO:0000259" key="11">
    <source>
        <dbReference type="PROSITE" id="PS51144"/>
    </source>
</evidence>
<evidence type="ECO:0000256" key="6">
    <source>
        <dbReference type="ARBA" id="ARBA00022833"/>
    </source>
</evidence>
<keyword evidence="5 9" id="KW-0479">Metal-binding</keyword>
<dbReference type="PROSITE" id="PS00162">
    <property type="entry name" value="ALPHA_CA_1"/>
    <property type="match status" value="1"/>
</dbReference>
<accession>A0A2T2NDN5</accession>
<dbReference type="EMBL" id="KZ678140">
    <property type="protein sequence ID" value="PSN63148.1"/>
    <property type="molecule type" value="Genomic_DNA"/>
</dbReference>
<proteinExistence type="inferred from homology"/>
<evidence type="ECO:0000313" key="13">
    <source>
        <dbReference type="Proteomes" id="UP000240883"/>
    </source>
</evidence>
<evidence type="ECO:0000256" key="3">
    <source>
        <dbReference type="ARBA" id="ARBA00010718"/>
    </source>
</evidence>
<evidence type="ECO:0000256" key="2">
    <source>
        <dbReference type="ARBA" id="ARBA00002904"/>
    </source>
</evidence>
<feature type="domain" description="Alpha-carbonic anhydrase" evidence="11">
    <location>
        <begin position="31"/>
        <end position="261"/>
    </location>
</feature>
<organism evidence="12 13">
    <name type="scientific">Corynespora cassiicola Philippines</name>
    <dbReference type="NCBI Taxonomy" id="1448308"/>
    <lineage>
        <taxon>Eukaryota</taxon>
        <taxon>Fungi</taxon>
        <taxon>Dikarya</taxon>
        <taxon>Ascomycota</taxon>
        <taxon>Pezizomycotina</taxon>
        <taxon>Dothideomycetes</taxon>
        <taxon>Pleosporomycetidae</taxon>
        <taxon>Pleosporales</taxon>
        <taxon>Corynesporascaceae</taxon>
        <taxon>Corynespora</taxon>
    </lineage>
</organism>
<evidence type="ECO:0000256" key="10">
    <source>
        <dbReference type="SAM" id="MobiDB-lite"/>
    </source>
</evidence>
<dbReference type="AlphaFoldDB" id="A0A2T2NDN5"/>
<dbReference type="GO" id="GO:0008270">
    <property type="term" value="F:zinc ion binding"/>
    <property type="evidence" value="ECO:0007669"/>
    <property type="project" value="UniProtKB-UniRule"/>
</dbReference>
<evidence type="ECO:0000256" key="9">
    <source>
        <dbReference type="RuleBase" id="RU367011"/>
    </source>
</evidence>
<sequence length="325" mass="34321">MLFKSLVLASTASATCLHGIHKRATGDVEISDFGYTALNGPMNWASLGPENEACKTGKNQSPINIDDSIELAAEKPAVTIQEGPVEFLNLGTTIEVVVNGTTSFAGAEFQLAQFHLHTPSEHRIGEEYYPLEMHMVHTGITDPAAITVVGFMFQVSKTASDPIMAGLQPHLAAIAQPGTKTAIEAGLDFSALLSHIQTSDIFQYSGSLTTPPCSEGVTFLIARDPLPIDVDTFNEMKSIMKFNSRFTQNTLGAENLVAVANASGTSSQWNVTTPAHHAAAAAPAAPVAAPPAAEHVSSSSISVTVSAQTPNPHKTKGRGRGRRYA</sequence>
<evidence type="ECO:0000256" key="5">
    <source>
        <dbReference type="ARBA" id="ARBA00022723"/>
    </source>
</evidence>
<dbReference type="PANTHER" id="PTHR18952:SF265">
    <property type="entry name" value="CARBONIC ANHYDRASE"/>
    <property type="match status" value="1"/>
</dbReference>
<evidence type="ECO:0000313" key="12">
    <source>
        <dbReference type="EMBL" id="PSN63148.1"/>
    </source>
</evidence>
<dbReference type="Gene3D" id="3.10.200.10">
    <property type="entry name" value="Alpha carbonic anhydrase"/>
    <property type="match status" value="1"/>
</dbReference>
<feature type="compositionally biased region" description="Basic residues" evidence="10">
    <location>
        <begin position="313"/>
        <end position="325"/>
    </location>
</feature>
<dbReference type="InterPro" id="IPR001148">
    <property type="entry name" value="CA_dom"/>
</dbReference>
<dbReference type="InterPro" id="IPR018338">
    <property type="entry name" value="Carbonic_anhydrase_a-class_CS"/>
</dbReference>
<dbReference type="GO" id="GO:0004089">
    <property type="term" value="F:carbonate dehydratase activity"/>
    <property type="evidence" value="ECO:0007669"/>
    <property type="project" value="UniProtKB-UniRule"/>
</dbReference>
<comment type="catalytic activity">
    <reaction evidence="8 9">
        <text>hydrogencarbonate + H(+) = CO2 + H2O</text>
        <dbReference type="Rhea" id="RHEA:10748"/>
        <dbReference type="ChEBI" id="CHEBI:15377"/>
        <dbReference type="ChEBI" id="CHEBI:15378"/>
        <dbReference type="ChEBI" id="CHEBI:16526"/>
        <dbReference type="ChEBI" id="CHEBI:17544"/>
        <dbReference type="EC" id="4.2.1.1"/>
    </reaction>
</comment>
<dbReference type="InterPro" id="IPR023561">
    <property type="entry name" value="Carbonic_anhydrase_a-class"/>
</dbReference>
<feature type="region of interest" description="Disordered" evidence="10">
    <location>
        <begin position="290"/>
        <end position="325"/>
    </location>
</feature>
<keyword evidence="6 9" id="KW-0862">Zinc</keyword>